<dbReference type="AlphaFoldDB" id="L5L613"/>
<evidence type="ECO:0000313" key="15">
    <source>
        <dbReference type="EMBL" id="ELK18468.1"/>
    </source>
</evidence>
<evidence type="ECO:0000256" key="4">
    <source>
        <dbReference type="ARBA" id="ARBA00022734"/>
    </source>
</evidence>
<dbReference type="InParanoid" id="L5L613"/>
<evidence type="ECO:0000256" key="8">
    <source>
        <dbReference type="ARBA" id="ARBA00023157"/>
    </source>
</evidence>
<evidence type="ECO:0000313" key="16">
    <source>
        <dbReference type="Proteomes" id="UP000010552"/>
    </source>
</evidence>
<protein>
    <submittedName>
        <fullName evidence="15">Sialic acid-binding Ig-like lectin 6</fullName>
    </submittedName>
</protein>
<dbReference type="FunFam" id="2.60.40.10:FF:000912">
    <property type="entry name" value="Myeloid cell surface antigen CD33"/>
    <property type="match status" value="1"/>
</dbReference>
<evidence type="ECO:0000256" key="6">
    <source>
        <dbReference type="ARBA" id="ARBA00022989"/>
    </source>
</evidence>
<dbReference type="InterPro" id="IPR007110">
    <property type="entry name" value="Ig-like_dom"/>
</dbReference>
<keyword evidence="4 15" id="KW-0430">Lectin</keyword>
<keyword evidence="3 13" id="KW-0732">Signal</keyword>
<dbReference type="InterPro" id="IPR013783">
    <property type="entry name" value="Ig-like_fold"/>
</dbReference>
<dbReference type="GO" id="GO:0005886">
    <property type="term" value="C:plasma membrane"/>
    <property type="evidence" value="ECO:0007669"/>
    <property type="project" value="TreeGrafter"/>
</dbReference>
<dbReference type="PANTHER" id="PTHR12035:SF99">
    <property type="entry name" value="SIALIC ACID BINDING IG LIKE LECTIN 6"/>
    <property type="match status" value="1"/>
</dbReference>
<dbReference type="GO" id="GO:0007155">
    <property type="term" value="P:cell adhesion"/>
    <property type="evidence" value="ECO:0007669"/>
    <property type="project" value="UniProtKB-KW"/>
</dbReference>
<dbReference type="InterPro" id="IPR013106">
    <property type="entry name" value="Ig_V-set"/>
</dbReference>
<dbReference type="eggNOG" id="ENOG502SSIJ">
    <property type="taxonomic scope" value="Eukaryota"/>
</dbReference>
<comment type="subcellular location">
    <subcellularLocation>
        <location evidence="1">Membrane</location>
        <topology evidence="1">Single-pass type I membrane protein</topology>
    </subcellularLocation>
</comment>
<evidence type="ECO:0000256" key="7">
    <source>
        <dbReference type="ARBA" id="ARBA00023136"/>
    </source>
</evidence>
<name>L5L613_PTEAL</name>
<feature type="domain" description="Ig-like" evidence="14">
    <location>
        <begin position="304"/>
        <end position="389"/>
    </location>
</feature>
<accession>L5L613</accession>
<dbReference type="InterPro" id="IPR051036">
    <property type="entry name" value="SIGLEC"/>
</dbReference>
<keyword evidence="16" id="KW-1185">Reference proteome</keyword>
<evidence type="ECO:0000256" key="13">
    <source>
        <dbReference type="SAM" id="SignalP"/>
    </source>
</evidence>
<dbReference type="Proteomes" id="UP000010552">
    <property type="component" value="Unassembled WGS sequence"/>
</dbReference>
<dbReference type="Pfam" id="PF07686">
    <property type="entry name" value="V-set"/>
    <property type="match status" value="1"/>
</dbReference>
<feature type="domain" description="Ig-like" evidence="14">
    <location>
        <begin position="144"/>
        <end position="227"/>
    </location>
</feature>
<keyword evidence="9" id="KW-0325">Glycoprotein</keyword>
<gene>
    <name evidence="15" type="ORF">PAL_GLEAN10004468</name>
</gene>
<evidence type="ECO:0000256" key="11">
    <source>
        <dbReference type="ARBA" id="ARBA00038361"/>
    </source>
</evidence>
<keyword evidence="10" id="KW-0393">Immunoglobulin domain</keyword>
<dbReference type="PROSITE" id="PS50835">
    <property type="entry name" value="IG_LIKE"/>
    <property type="match status" value="3"/>
</dbReference>
<evidence type="ECO:0000256" key="10">
    <source>
        <dbReference type="ARBA" id="ARBA00023319"/>
    </source>
</evidence>
<feature type="signal peptide" evidence="13">
    <location>
        <begin position="1"/>
        <end position="18"/>
    </location>
</feature>
<dbReference type="GO" id="GO:0030246">
    <property type="term" value="F:carbohydrate binding"/>
    <property type="evidence" value="ECO:0007669"/>
    <property type="project" value="UniProtKB-KW"/>
</dbReference>
<dbReference type="PANTHER" id="PTHR12035">
    <property type="entry name" value="SIALIC ACID BINDING IMMUNOGLOBULIN-LIKE LECTIN"/>
    <property type="match status" value="1"/>
</dbReference>
<dbReference type="SMART" id="SM00409">
    <property type="entry name" value="IG"/>
    <property type="match status" value="3"/>
</dbReference>
<dbReference type="InterPro" id="IPR003599">
    <property type="entry name" value="Ig_sub"/>
</dbReference>
<evidence type="ECO:0000256" key="5">
    <source>
        <dbReference type="ARBA" id="ARBA00022889"/>
    </source>
</evidence>
<dbReference type="SUPFAM" id="SSF48726">
    <property type="entry name" value="Immunoglobulin"/>
    <property type="match status" value="3"/>
</dbReference>
<feature type="chain" id="PRO_5003969846" evidence="13">
    <location>
        <begin position="19"/>
        <end position="449"/>
    </location>
</feature>
<feature type="domain" description="Ig-like" evidence="14">
    <location>
        <begin position="20"/>
        <end position="134"/>
    </location>
</feature>
<keyword evidence="7" id="KW-0472">Membrane</keyword>
<evidence type="ECO:0000259" key="14">
    <source>
        <dbReference type="PROSITE" id="PS50835"/>
    </source>
</evidence>
<dbReference type="STRING" id="9402.L5L613"/>
<keyword evidence="5" id="KW-0130">Cell adhesion</keyword>
<feature type="region of interest" description="Disordered" evidence="12">
    <location>
        <begin position="430"/>
        <end position="449"/>
    </location>
</feature>
<keyword evidence="6" id="KW-1133">Transmembrane helix</keyword>
<proteinExistence type="inferred from homology"/>
<dbReference type="InterPro" id="IPR036179">
    <property type="entry name" value="Ig-like_dom_sf"/>
</dbReference>
<reference evidence="16" key="1">
    <citation type="journal article" date="2013" name="Science">
        <title>Comparative analysis of bat genomes provides insight into the evolution of flight and immunity.</title>
        <authorList>
            <person name="Zhang G."/>
            <person name="Cowled C."/>
            <person name="Shi Z."/>
            <person name="Huang Z."/>
            <person name="Bishop-Lilly K.A."/>
            <person name="Fang X."/>
            <person name="Wynne J.W."/>
            <person name="Xiong Z."/>
            <person name="Baker M.L."/>
            <person name="Zhao W."/>
            <person name="Tachedjian M."/>
            <person name="Zhu Y."/>
            <person name="Zhou P."/>
            <person name="Jiang X."/>
            <person name="Ng J."/>
            <person name="Yang L."/>
            <person name="Wu L."/>
            <person name="Xiao J."/>
            <person name="Feng Y."/>
            <person name="Chen Y."/>
            <person name="Sun X."/>
            <person name="Zhang Y."/>
            <person name="Marsh G.A."/>
            <person name="Crameri G."/>
            <person name="Broder C.C."/>
            <person name="Frey K.G."/>
            <person name="Wang L.F."/>
            <person name="Wang J."/>
        </authorList>
    </citation>
    <scope>NUCLEOTIDE SEQUENCE [LARGE SCALE GENOMIC DNA]</scope>
</reference>
<dbReference type="Gene3D" id="2.60.40.10">
    <property type="entry name" value="Immunoglobulins"/>
    <property type="match status" value="3"/>
</dbReference>
<dbReference type="EMBL" id="KB030309">
    <property type="protein sequence ID" value="ELK18468.1"/>
    <property type="molecule type" value="Genomic_DNA"/>
</dbReference>
<evidence type="ECO:0000256" key="1">
    <source>
        <dbReference type="ARBA" id="ARBA00004479"/>
    </source>
</evidence>
<organism evidence="15 16">
    <name type="scientific">Pteropus alecto</name>
    <name type="common">Black flying fox</name>
    <dbReference type="NCBI Taxonomy" id="9402"/>
    <lineage>
        <taxon>Eukaryota</taxon>
        <taxon>Metazoa</taxon>
        <taxon>Chordata</taxon>
        <taxon>Craniata</taxon>
        <taxon>Vertebrata</taxon>
        <taxon>Euteleostomi</taxon>
        <taxon>Mammalia</taxon>
        <taxon>Eutheria</taxon>
        <taxon>Laurasiatheria</taxon>
        <taxon>Chiroptera</taxon>
        <taxon>Yinpterochiroptera</taxon>
        <taxon>Pteropodoidea</taxon>
        <taxon>Pteropodidae</taxon>
        <taxon>Pteropodinae</taxon>
        <taxon>Pteropus</taxon>
    </lineage>
</organism>
<dbReference type="GO" id="GO:0033691">
    <property type="term" value="F:sialic acid binding"/>
    <property type="evidence" value="ECO:0007669"/>
    <property type="project" value="TreeGrafter"/>
</dbReference>
<evidence type="ECO:0000256" key="3">
    <source>
        <dbReference type="ARBA" id="ARBA00022729"/>
    </source>
</evidence>
<sequence>MLLRLLLLLPASWGGLLTQPWGYQLDLQESVTVQEGLCVLVPCKFFYPSISFGPRYLFWFQKGVNMNDDRLVATNKPRQKLQERAQGRFFLPRDPGPNDCSLTITDVSRRDSGMYFFRMEHYTRSYSYRNKMLSLKVTALTHRPHILIPGTLESGRPRNVTCSVPWACERSTPPIFSWTSAALSSLGPRTHLSLEINLTPRPQDHGTSITCQVHFPAVGVTVESTVQLNVTYAPRDVAISVFHGNGTEQPGQLQGSLGLFRRPKAGTLPVPTSELVWTSQEEGDPSFVHPITLSLSLSLRFLLPKAIKILQSTSSLPIPQGEALLLRCAADSNPPAELSWFRGPPAPNATPISSTEILELPRVGTAEEEEFTCQIQHLLGSRNVSLRLSMAHQHQFWADSLSGHRGHDGASSISEEGQELHYAFLRFHKPKPQHQEGTNTEYSEIKVHK</sequence>
<keyword evidence="8" id="KW-1015">Disulfide bond</keyword>
<comment type="similarity">
    <text evidence="11">Belongs to the immunoglobulin superfamily. SIGLEC (sialic acid binding Ig-like lectin) family.</text>
</comment>
<evidence type="ECO:0000256" key="12">
    <source>
        <dbReference type="SAM" id="MobiDB-lite"/>
    </source>
</evidence>
<evidence type="ECO:0000256" key="9">
    <source>
        <dbReference type="ARBA" id="ARBA00023180"/>
    </source>
</evidence>
<evidence type="ECO:0000256" key="2">
    <source>
        <dbReference type="ARBA" id="ARBA00022692"/>
    </source>
</evidence>
<keyword evidence="2" id="KW-0812">Transmembrane</keyword>